<keyword evidence="2" id="KW-1185">Reference proteome</keyword>
<protein>
    <submittedName>
        <fullName evidence="1">Uncharacterized protein</fullName>
    </submittedName>
</protein>
<accession>A0AA38HNA8</accession>
<reference evidence="1" key="1">
    <citation type="journal article" date="2023" name="G3 (Bethesda)">
        <title>Whole genome assemblies of Zophobas morio and Tenebrio molitor.</title>
        <authorList>
            <person name="Kaur S."/>
            <person name="Stinson S.A."/>
            <person name="diCenzo G.C."/>
        </authorList>
    </citation>
    <scope>NUCLEOTIDE SEQUENCE</scope>
    <source>
        <strain evidence="1">QUZm001</strain>
    </source>
</reference>
<dbReference type="EMBL" id="JALNTZ010000010">
    <property type="protein sequence ID" value="KAJ3640363.1"/>
    <property type="molecule type" value="Genomic_DNA"/>
</dbReference>
<gene>
    <name evidence="1" type="ORF">Zmor_003665</name>
</gene>
<dbReference type="Proteomes" id="UP001168821">
    <property type="component" value="Unassembled WGS sequence"/>
</dbReference>
<sequence length="140" mass="15924">MLGTPITINALDLPLTSPLAPSTTLQTFTSCTYKHQLLRSAQHERSTVRNDDRYVQTYNCQFLRICEIVVQNGATVHIYGIKIYVRPLLCGGVELPHMFEADISEEAMTCRVEDIARKCTLIEVDNGKYICTFPNKFEKH</sequence>
<evidence type="ECO:0000313" key="2">
    <source>
        <dbReference type="Proteomes" id="UP001168821"/>
    </source>
</evidence>
<name>A0AA38HNA8_9CUCU</name>
<proteinExistence type="predicted"/>
<comment type="caution">
    <text evidence="1">The sequence shown here is derived from an EMBL/GenBank/DDBJ whole genome shotgun (WGS) entry which is preliminary data.</text>
</comment>
<organism evidence="1 2">
    <name type="scientific">Zophobas morio</name>
    <dbReference type="NCBI Taxonomy" id="2755281"/>
    <lineage>
        <taxon>Eukaryota</taxon>
        <taxon>Metazoa</taxon>
        <taxon>Ecdysozoa</taxon>
        <taxon>Arthropoda</taxon>
        <taxon>Hexapoda</taxon>
        <taxon>Insecta</taxon>
        <taxon>Pterygota</taxon>
        <taxon>Neoptera</taxon>
        <taxon>Endopterygota</taxon>
        <taxon>Coleoptera</taxon>
        <taxon>Polyphaga</taxon>
        <taxon>Cucujiformia</taxon>
        <taxon>Tenebrionidae</taxon>
        <taxon>Zophobas</taxon>
    </lineage>
</organism>
<dbReference type="AlphaFoldDB" id="A0AA38HNA8"/>
<evidence type="ECO:0000313" key="1">
    <source>
        <dbReference type="EMBL" id="KAJ3640363.1"/>
    </source>
</evidence>